<accession>A0ABM8G306</accession>
<sequence length="224" mass="24461">MSASKYGRALLLRHGETEWSRIGQHTGRTDLPLTARGEEQARDAHEALAGMYFAEVVSSPLQRARRTAELAGFPDPKIDPHLVEWDYGPTESLSTLEVREETDSLWDIWIDGVDIVVDQGRVRERIAAAGAGESPAPGRPEGETVAEVGRRAGAAVRRVIPALHAGEDVLIVAHGHFLRVLTAVWLGLHPADGAHFALETAAVSTLAFERDRHVLAGWNVHRRG</sequence>
<reference evidence="2" key="1">
    <citation type="journal article" date="2019" name="Int. J. Syst. Evol. Microbiol.">
        <title>The Global Catalogue of Microorganisms (GCM) 10K type strain sequencing project: providing services to taxonomists for standard genome sequencing and annotation.</title>
        <authorList>
            <consortium name="The Broad Institute Genomics Platform"/>
            <consortium name="The Broad Institute Genome Sequencing Center for Infectious Disease"/>
            <person name="Wu L."/>
            <person name="Ma J."/>
        </authorList>
    </citation>
    <scope>NUCLEOTIDE SEQUENCE [LARGE SCALE GENOMIC DNA]</scope>
    <source>
        <strain evidence="2">NBRC 108565</strain>
    </source>
</reference>
<dbReference type="Pfam" id="PF00300">
    <property type="entry name" value="His_Phos_1"/>
    <property type="match status" value="2"/>
</dbReference>
<dbReference type="InterPro" id="IPR029033">
    <property type="entry name" value="His_PPase_superfam"/>
</dbReference>
<name>A0ABM8G306_9CELL</name>
<keyword evidence="2" id="KW-1185">Reference proteome</keyword>
<evidence type="ECO:0000313" key="2">
    <source>
        <dbReference type="Proteomes" id="UP001321475"/>
    </source>
</evidence>
<dbReference type="PIRSF" id="PIRSF000709">
    <property type="entry name" value="6PFK_2-Ptase"/>
    <property type="match status" value="1"/>
</dbReference>
<dbReference type="RefSeq" id="WP_286216907.1">
    <property type="nucleotide sequence ID" value="NZ_AP027729.1"/>
</dbReference>
<dbReference type="PANTHER" id="PTHR48100:SF15">
    <property type="entry name" value="SEDOHEPTULOSE 1,7-BISPHOSPHATASE"/>
    <property type="match status" value="1"/>
</dbReference>
<dbReference type="SUPFAM" id="SSF53254">
    <property type="entry name" value="Phosphoglycerate mutase-like"/>
    <property type="match status" value="1"/>
</dbReference>
<protein>
    <submittedName>
        <fullName evidence="1">Phosphoglycerate mutase</fullName>
    </submittedName>
</protein>
<dbReference type="InterPro" id="IPR050275">
    <property type="entry name" value="PGM_Phosphatase"/>
</dbReference>
<evidence type="ECO:0000313" key="1">
    <source>
        <dbReference type="EMBL" id="BDZ42421.1"/>
    </source>
</evidence>
<dbReference type="Proteomes" id="UP001321475">
    <property type="component" value="Chromosome"/>
</dbReference>
<dbReference type="SMART" id="SM00855">
    <property type="entry name" value="PGAM"/>
    <property type="match status" value="1"/>
</dbReference>
<proteinExistence type="predicted"/>
<dbReference type="Gene3D" id="3.40.50.1240">
    <property type="entry name" value="Phosphoglycerate mutase-like"/>
    <property type="match status" value="1"/>
</dbReference>
<dbReference type="EMBL" id="AP027729">
    <property type="protein sequence ID" value="BDZ42421.1"/>
    <property type="molecule type" value="Genomic_DNA"/>
</dbReference>
<organism evidence="1 2">
    <name type="scientific">Paraoerskovia sediminicola</name>
    <dbReference type="NCBI Taxonomy" id="1138587"/>
    <lineage>
        <taxon>Bacteria</taxon>
        <taxon>Bacillati</taxon>
        <taxon>Actinomycetota</taxon>
        <taxon>Actinomycetes</taxon>
        <taxon>Micrococcales</taxon>
        <taxon>Cellulomonadaceae</taxon>
        <taxon>Paraoerskovia</taxon>
    </lineage>
</organism>
<dbReference type="InterPro" id="IPR013078">
    <property type="entry name" value="His_Pase_superF_clade-1"/>
</dbReference>
<dbReference type="PANTHER" id="PTHR48100">
    <property type="entry name" value="BROAD-SPECIFICITY PHOSPHATASE YOR283W-RELATED"/>
    <property type="match status" value="1"/>
</dbReference>
<dbReference type="CDD" id="cd07067">
    <property type="entry name" value="HP_PGM_like"/>
    <property type="match status" value="1"/>
</dbReference>
<gene>
    <name evidence="1" type="ORF">GCM10025865_17200</name>
</gene>